<organism evidence="1">
    <name type="scientific">viral metagenome</name>
    <dbReference type="NCBI Taxonomy" id="1070528"/>
    <lineage>
        <taxon>unclassified sequences</taxon>
        <taxon>metagenomes</taxon>
        <taxon>organismal metagenomes</taxon>
    </lineage>
</organism>
<dbReference type="AlphaFoldDB" id="A0A6C0KYM2"/>
<protein>
    <submittedName>
        <fullName evidence="1">Uncharacterized protein</fullName>
    </submittedName>
</protein>
<proteinExistence type="predicted"/>
<sequence length="182" mass="20115">MSFSLSDWQAIAEHHRQQLTSGTLNAYHRAQIAYAEKQFASLSGAVHMADLHQRALALADTLPSKRKKALFKWLVEKHDAVENVCNILEDVRPYLMTLGSAGAEDNVNAAFTPAFIQAQCGMPNSDQWRDFQLRVIKQLLDDGSFGLHASHALCDFEDTASGCDETVQEAAFAVLESSLPHN</sequence>
<dbReference type="EMBL" id="MN740992">
    <property type="protein sequence ID" value="QHU21767.1"/>
    <property type="molecule type" value="Genomic_DNA"/>
</dbReference>
<evidence type="ECO:0000313" key="1">
    <source>
        <dbReference type="EMBL" id="QHU21767.1"/>
    </source>
</evidence>
<reference evidence="1" key="1">
    <citation type="journal article" date="2020" name="Nature">
        <title>Giant virus diversity and host interactions through global metagenomics.</title>
        <authorList>
            <person name="Schulz F."/>
            <person name="Roux S."/>
            <person name="Paez-Espino D."/>
            <person name="Jungbluth S."/>
            <person name="Walsh D.A."/>
            <person name="Denef V.J."/>
            <person name="McMahon K.D."/>
            <person name="Konstantinidis K.T."/>
            <person name="Eloe-Fadrosh E.A."/>
            <person name="Kyrpides N.C."/>
            <person name="Woyke T."/>
        </authorList>
    </citation>
    <scope>NUCLEOTIDE SEQUENCE</scope>
    <source>
        <strain evidence="1">GVMAG-S-3300013286-35</strain>
    </source>
</reference>
<name>A0A6C0KYM2_9ZZZZ</name>
<accession>A0A6C0KYM2</accession>